<dbReference type="GeneID" id="39989919"/>
<proteinExistence type="predicted"/>
<keyword evidence="1" id="KW-0175">Coiled coil</keyword>
<organism evidence="2 3">
    <name type="scientific">Trypanosoma theileri</name>
    <dbReference type="NCBI Taxonomy" id="67003"/>
    <lineage>
        <taxon>Eukaryota</taxon>
        <taxon>Discoba</taxon>
        <taxon>Euglenozoa</taxon>
        <taxon>Kinetoplastea</taxon>
        <taxon>Metakinetoplastina</taxon>
        <taxon>Trypanosomatida</taxon>
        <taxon>Trypanosomatidae</taxon>
        <taxon>Trypanosoma</taxon>
    </lineage>
</organism>
<accession>A0A1X0NI91</accession>
<feature type="coiled-coil region" evidence="1">
    <location>
        <begin position="910"/>
        <end position="962"/>
    </location>
</feature>
<keyword evidence="3" id="KW-1185">Reference proteome</keyword>
<name>A0A1X0NI91_9TRYP</name>
<dbReference type="EMBL" id="NBCO01000044">
    <property type="protein sequence ID" value="ORC84474.1"/>
    <property type="molecule type" value="Genomic_DNA"/>
</dbReference>
<sequence length="967" mass="113199">MEELLETLRQAQCAVLQAQRDLITLRCVQDDQHGSTAGTPAGRENNTAISLQCAAQAKQEEAVRYLERGAHLFCCLLKEKCDSDGGSVSAAQQRNMEVAKRAMRRYFEAQQDAQRRREEQFQQQLAATDHRLTAAHNDAVLFAQRTSARRLAMRVMNRWLQRTLQARANRERIEGIRQLNKTRASVASCYASVKTGRELRLRCFYRWKVKRLHLALAVQRTREKELEEELRRTTREVHRAEAKLEQQEKLLELEKLRETRDKNSEARIEQELEEEIARLKTTMDEMAYEFSERTSTYVRQQEEMSLHYTERERRITHDVIIAEELSQTHQRKAEQLLTVMTAQQESFVTFMNVTCTAVGDCVRLKVSALHDAAMAIVRESGCYISNLIGKVAALEEDVLLLAPLSERVLLQEQQCEEARRQIEKGETTLRQQQQKQEMSVRHYEETTVKLLRRMNHSVSMWRTWALWRQYTMQRRASRESRAACEKIYALKEEHEQIRVEWQSWISCERTKNEAMLHATMESAKQVAQQQQEQLQYTILQHLLLEEKKCRSYITELEITARKYLRSEAAREETELLFEEFREEHSVEMSHAAELRTEARQYLQQQLYEMHILRMDRLFAVERAGRLSLQHDELYIRYSLRQRYDISSMAVHRRALQKARDASTMELQAMGRLVVEYCARDAFSHWRLFTERRRHRRSESQMEAITIWLDNMFECMTVKMETKLDVLYSYTNQLFDGCIADLTQKSLMLDKMETAKVNSEEALAKLEVNMCMILQLYSTVSDAFMATGADWCAGREGLVLEYCPNAFSHALETSEALIGLPQPSCAACDHYKAFVSPLEQAMHIFLSGERAAMAEHLRGVVDLIQFTATNVLEEEQKQHAEVLDELLRYQAFLESRIAAAGIVDDAELNWSREARIQIQQQQQQITEMRERIGSLIESKQYEKVRHEEEKHRLEGELHALQHRMEVEK</sequence>
<dbReference type="AlphaFoldDB" id="A0A1X0NI91"/>
<dbReference type="VEuPathDB" id="TriTrypDB:TM35_000441300"/>
<evidence type="ECO:0000313" key="2">
    <source>
        <dbReference type="EMBL" id="ORC84474.1"/>
    </source>
</evidence>
<feature type="coiled-coil region" evidence="1">
    <location>
        <begin position="216"/>
        <end position="289"/>
    </location>
</feature>
<gene>
    <name evidence="2" type="ORF">TM35_000441300</name>
</gene>
<dbReference type="Proteomes" id="UP000192257">
    <property type="component" value="Unassembled WGS sequence"/>
</dbReference>
<comment type="caution">
    <text evidence="2">The sequence shown here is derived from an EMBL/GenBank/DDBJ whole genome shotgun (WGS) entry which is preliminary data.</text>
</comment>
<reference evidence="2 3" key="1">
    <citation type="submission" date="2017-03" db="EMBL/GenBank/DDBJ databases">
        <title>An alternative strategy for trypanosome survival in the mammalian bloodstream revealed through genome and transcriptome analysis of the ubiquitous bovine parasite Trypanosoma (Megatrypanum) theileri.</title>
        <authorList>
            <person name="Kelly S."/>
            <person name="Ivens A."/>
            <person name="Mott A."/>
            <person name="O'Neill E."/>
            <person name="Emms D."/>
            <person name="Macleod O."/>
            <person name="Voorheis P."/>
            <person name="Matthews J."/>
            <person name="Matthews K."/>
            <person name="Carrington M."/>
        </authorList>
    </citation>
    <scope>NUCLEOTIDE SEQUENCE [LARGE SCALE GENOMIC DNA]</scope>
    <source>
        <strain evidence="2">Edinburgh</strain>
    </source>
</reference>
<protein>
    <submittedName>
        <fullName evidence="2">Uncharacterized protein</fullName>
    </submittedName>
</protein>
<evidence type="ECO:0000313" key="3">
    <source>
        <dbReference type="Proteomes" id="UP000192257"/>
    </source>
</evidence>
<dbReference type="RefSeq" id="XP_028878540.1">
    <property type="nucleotide sequence ID" value="XM_029030139.1"/>
</dbReference>
<dbReference type="OrthoDB" id="273749at2759"/>
<evidence type="ECO:0000256" key="1">
    <source>
        <dbReference type="SAM" id="Coils"/>
    </source>
</evidence>
<feature type="non-terminal residue" evidence="2">
    <location>
        <position position="967"/>
    </location>
</feature>